<keyword evidence="1" id="KW-0479">Metal-binding</keyword>
<dbReference type="OrthoDB" id="1918246at2759"/>
<dbReference type="GO" id="GO:0008270">
    <property type="term" value="F:zinc ion binding"/>
    <property type="evidence" value="ECO:0007669"/>
    <property type="project" value="UniProtKB-KW"/>
</dbReference>
<feature type="region of interest" description="Disordered" evidence="5">
    <location>
        <begin position="50"/>
        <end position="71"/>
    </location>
</feature>
<evidence type="ECO:0000256" key="3">
    <source>
        <dbReference type="ARBA" id="ARBA00022833"/>
    </source>
</evidence>
<dbReference type="Pfam" id="PF03108">
    <property type="entry name" value="DBD_Tnp_Mut"/>
    <property type="match status" value="1"/>
</dbReference>
<evidence type="ECO:0000256" key="2">
    <source>
        <dbReference type="ARBA" id="ARBA00022771"/>
    </source>
</evidence>
<dbReference type="SMART" id="SM00575">
    <property type="entry name" value="ZnF_PMZ"/>
    <property type="match status" value="1"/>
</dbReference>
<sequence length="511" mass="59699">MYDLLPCENSNEDKLLHLTNDADVFYLLSKHKVQGSMDIIIYVLTNQDDVEHDNDYDDDEEEVEEEKSQNDKEFDEYDVFLNKNVERPDTIAYKQVENCNVEILGSIRNDEELDLSEWNEAALDRDVLGSPQNSCDEEQGHKWPQFIEDMHMTNPILEKGLEFGSASLFRKALRGYCVTESIDYKCIKNEGHRMSAHCRNDCGWRIYASLNKQSGSIQIKTLHPKCKCGMTFQNAHGLLDVFNEKWPTVEHRYCMKHMYANFKHKHKEKALRDAMWLCAFATTPRKFQEKMEELKKISKEAYDDLIEVNPSHWSISHFSARAKCDMLTNNNSESFNSYIKDARDKPIISLFECLRLKLMKSFHVKLIGMQKFGGPFCPNALEKLEKIKNDSKNCFALPSGRFLYEVACFDGNHVVDLNIKECSCRLWSITGIPCKHVVAAIQMNREQPEKYIHDCYSKETYIRTYSEIIKLMPREVEWMETNLPPILPPRIIRPPGYDMTIKKGYDRYYLN</sequence>
<dbReference type="PANTHER" id="PTHR31973:SF187">
    <property type="entry name" value="MUTATOR TRANSPOSASE MUDRA PROTEIN"/>
    <property type="match status" value="1"/>
</dbReference>
<keyword evidence="3" id="KW-0862">Zinc</keyword>
<gene>
    <name evidence="7" type="ORF">G2W53_037282</name>
</gene>
<dbReference type="EMBL" id="JAAIUW010000011">
    <property type="protein sequence ID" value="KAF7810539.1"/>
    <property type="molecule type" value="Genomic_DNA"/>
</dbReference>
<name>A0A834T664_9FABA</name>
<keyword evidence="7" id="KW-0378">Hydrolase</keyword>
<feature type="domain" description="SWIM-type" evidence="6">
    <location>
        <begin position="413"/>
        <end position="445"/>
    </location>
</feature>
<dbReference type="InterPro" id="IPR004332">
    <property type="entry name" value="Transposase_MuDR"/>
</dbReference>
<dbReference type="AlphaFoldDB" id="A0A834T664"/>
<dbReference type="Proteomes" id="UP000634136">
    <property type="component" value="Unassembled WGS sequence"/>
</dbReference>
<dbReference type="InterPro" id="IPR006564">
    <property type="entry name" value="Znf_PMZ"/>
</dbReference>
<evidence type="ECO:0000259" key="6">
    <source>
        <dbReference type="PROSITE" id="PS50966"/>
    </source>
</evidence>
<evidence type="ECO:0000256" key="4">
    <source>
        <dbReference type="PROSITE-ProRule" id="PRU00325"/>
    </source>
</evidence>
<dbReference type="PROSITE" id="PS50966">
    <property type="entry name" value="ZF_SWIM"/>
    <property type="match status" value="1"/>
</dbReference>
<protein>
    <submittedName>
        <fullName evidence="7">Glycoside hydrolase, family 47</fullName>
    </submittedName>
</protein>
<dbReference type="GO" id="GO:0016787">
    <property type="term" value="F:hydrolase activity"/>
    <property type="evidence" value="ECO:0007669"/>
    <property type="project" value="UniProtKB-KW"/>
</dbReference>
<dbReference type="InterPro" id="IPR007527">
    <property type="entry name" value="Znf_SWIM"/>
</dbReference>
<proteinExistence type="predicted"/>
<comment type="caution">
    <text evidence="7">The sequence shown here is derived from an EMBL/GenBank/DDBJ whole genome shotgun (WGS) entry which is preliminary data.</text>
</comment>
<accession>A0A834T664</accession>
<dbReference type="Pfam" id="PF04434">
    <property type="entry name" value="SWIM"/>
    <property type="match status" value="1"/>
</dbReference>
<organism evidence="7 8">
    <name type="scientific">Senna tora</name>
    <dbReference type="NCBI Taxonomy" id="362788"/>
    <lineage>
        <taxon>Eukaryota</taxon>
        <taxon>Viridiplantae</taxon>
        <taxon>Streptophyta</taxon>
        <taxon>Embryophyta</taxon>
        <taxon>Tracheophyta</taxon>
        <taxon>Spermatophyta</taxon>
        <taxon>Magnoliopsida</taxon>
        <taxon>eudicotyledons</taxon>
        <taxon>Gunneridae</taxon>
        <taxon>Pentapetalae</taxon>
        <taxon>rosids</taxon>
        <taxon>fabids</taxon>
        <taxon>Fabales</taxon>
        <taxon>Fabaceae</taxon>
        <taxon>Caesalpinioideae</taxon>
        <taxon>Cassia clade</taxon>
        <taxon>Senna</taxon>
    </lineage>
</organism>
<evidence type="ECO:0000313" key="8">
    <source>
        <dbReference type="Proteomes" id="UP000634136"/>
    </source>
</evidence>
<keyword evidence="8" id="KW-1185">Reference proteome</keyword>
<evidence type="ECO:0000313" key="7">
    <source>
        <dbReference type="EMBL" id="KAF7810539.1"/>
    </source>
</evidence>
<evidence type="ECO:0000256" key="1">
    <source>
        <dbReference type="ARBA" id="ARBA00022723"/>
    </source>
</evidence>
<reference evidence="7" key="1">
    <citation type="submission" date="2020-09" db="EMBL/GenBank/DDBJ databases">
        <title>Genome-Enabled Discovery of Anthraquinone Biosynthesis in Senna tora.</title>
        <authorList>
            <person name="Kang S.-H."/>
            <person name="Pandey R.P."/>
            <person name="Lee C.-M."/>
            <person name="Sim J.-S."/>
            <person name="Jeong J.-T."/>
            <person name="Choi B.-S."/>
            <person name="Jung M."/>
            <person name="Ginzburg D."/>
            <person name="Zhao K."/>
            <person name="Won S.Y."/>
            <person name="Oh T.-J."/>
            <person name="Yu Y."/>
            <person name="Kim N.-H."/>
            <person name="Lee O.R."/>
            <person name="Lee T.-H."/>
            <person name="Bashyal P."/>
            <person name="Kim T.-S."/>
            <person name="Lee W.-H."/>
            <person name="Kawkins C."/>
            <person name="Kim C.-K."/>
            <person name="Kim J.S."/>
            <person name="Ahn B.O."/>
            <person name="Rhee S.Y."/>
            <person name="Sohng J.K."/>
        </authorList>
    </citation>
    <scope>NUCLEOTIDE SEQUENCE</scope>
    <source>
        <tissue evidence="7">Leaf</tissue>
    </source>
</reference>
<evidence type="ECO:0000256" key="5">
    <source>
        <dbReference type="SAM" id="MobiDB-lite"/>
    </source>
</evidence>
<dbReference type="PANTHER" id="PTHR31973">
    <property type="entry name" value="POLYPROTEIN, PUTATIVE-RELATED"/>
    <property type="match status" value="1"/>
</dbReference>
<feature type="compositionally biased region" description="Acidic residues" evidence="5">
    <location>
        <begin position="50"/>
        <end position="65"/>
    </location>
</feature>
<keyword evidence="2 4" id="KW-0863">Zinc-finger</keyword>